<dbReference type="Proteomes" id="UP001528912">
    <property type="component" value="Unassembled WGS sequence"/>
</dbReference>
<evidence type="ECO:0000313" key="5">
    <source>
        <dbReference type="Proteomes" id="UP001528912"/>
    </source>
</evidence>
<dbReference type="RefSeq" id="WP_277193052.1">
    <property type="nucleotide sequence ID" value="NZ_JAROAV010000042.1"/>
</dbReference>
<dbReference type="PROSITE" id="PS50093">
    <property type="entry name" value="PKD"/>
    <property type="match status" value="1"/>
</dbReference>
<feature type="compositionally biased region" description="Low complexity" evidence="1">
    <location>
        <begin position="37"/>
        <end position="56"/>
    </location>
</feature>
<dbReference type="Pfam" id="PF00801">
    <property type="entry name" value="PKD"/>
    <property type="match status" value="1"/>
</dbReference>
<dbReference type="InterPro" id="IPR000601">
    <property type="entry name" value="PKD_dom"/>
</dbReference>
<evidence type="ECO:0000313" key="4">
    <source>
        <dbReference type="EMBL" id="MDF8265762.1"/>
    </source>
</evidence>
<feature type="domain" description="PKD" evidence="3">
    <location>
        <begin position="128"/>
        <end position="179"/>
    </location>
</feature>
<keyword evidence="2" id="KW-0732">Signal</keyword>
<name>A0ABT6CA30_9MICO</name>
<protein>
    <submittedName>
        <fullName evidence="4">PKD domain-containing protein</fullName>
    </submittedName>
</protein>
<organism evidence="4 5">
    <name type="scientific">Luteipulveratus flavus</name>
    <dbReference type="NCBI Taxonomy" id="3031728"/>
    <lineage>
        <taxon>Bacteria</taxon>
        <taxon>Bacillati</taxon>
        <taxon>Actinomycetota</taxon>
        <taxon>Actinomycetes</taxon>
        <taxon>Micrococcales</taxon>
        <taxon>Dermacoccaceae</taxon>
        <taxon>Luteipulveratus</taxon>
    </lineage>
</organism>
<feature type="chain" id="PRO_5045171994" evidence="2">
    <location>
        <begin position="28"/>
        <end position="355"/>
    </location>
</feature>
<feature type="signal peptide" evidence="2">
    <location>
        <begin position="1"/>
        <end position="27"/>
    </location>
</feature>
<feature type="compositionally biased region" description="Low complexity" evidence="1">
    <location>
        <begin position="341"/>
        <end position="355"/>
    </location>
</feature>
<dbReference type="InterPro" id="IPR035986">
    <property type="entry name" value="PKD_dom_sf"/>
</dbReference>
<dbReference type="SUPFAM" id="SSF49299">
    <property type="entry name" value="PKD domain"/>
    <property type="match status" value="1"/>
</dbReference>
<proteinExistence type="predicted"/>
<reference evidence="4 5" key="1">
    <citation type="submission" date="2023-03" db="EMBL/GenBank/DDBJ databases">
        <title>YIM 133296 draft genome.</title>
        <authorList>
            <person name="Xiong L."/>
        </authorList>
    </citation>
    <scope>NUCLEOTIDE SEQUENCE [LARGE SCALE GENOMIC DNA]</scope>
    <source>
        <strain evidence="4 5">YIM 133296</strain>
    </source>
</reference>
<feature type="region of interest" description="Disordered" evidence="1">
    <location>
        <begin position="334"/>
        <end position="355"/>
    </location>
</feature>
<dbReference type="InterPro" id="IPR013783">
    <property type="entry name" value="Ig-like_fold"/>
</dbReference>
<keyword evidence="5" id="KW-1185">Reference proteome</keyword>
<accession>A0ABT6CA30</accession>
<feature type="compositionally biased region" description="Low complexity" evidence="1">
    <location>
        <begin position="65"/>
        <end position="82"/>
    </location>
</feature>
<feature type="region of interest" description="Disordered" evidence="1">
    <location>
        <begin position="37"/>
        <end position="92"/>
    </location>
</feature>
<evidence type="ECO:0000259" key="3">
    <source>
        <dbReference type="PROSITE" id="PS50093"/>
    </source>
</evidence>
<evidence type="ECO:0000256" key="1">
    <source>
        <dbReference type="SAM" id="MobiDB-lite"/>
    </source>
</evidence>
<comment type="caution">
    <text evidence="4">The sequence shown here is derived from an EMBL/GenBank/DDBJ whole genome shotgun (WGS) entry which is preliminary data.</text>
</comment>
<dbReference type="EMBL" id="JAROAV010000042">
    <property type="protein sequence ID" value="MDF8265762.1"/>
    <property type="molecule type" value="Genomic_DNA"/>
</dbReference>
<sequence>MRNTLLGAVVGLVAVGGLALASTGTHATGALAAGAGSTVTTSTASPMATPTAAMPTDETSSDAPSSNSVDGKQSSDSSSSSKPAEKSKAELRISASTKVDGLTVTVDERVYGSVRAGDGAPAQTLWTEWHMGDGTQGGTDGGPMTCNPKHSLAHIDEDFDPFTHTYAKPGTYTITLKAAYCGDKGGTAVTTTRKVTVGNGPVDEDPGSRIDPGPNAKGVSARANGYLLEVFPGYCTPVMSEDTGLRTTTVRLTTPDQGRQSYLVVLKAADGKQVKAHIEADGDSRVLVPLSWHAGSLDFSIHVYVESAARAPEVVAVSSSGGSKADRMSRWCAAPKGGSGTTPSATATGPIVVTG</sequence>
<feature type="region of interest" description="Disordered" evidence="1">
    <location>
        <begin position="196"/>
        <end position="216"/>
    </location>
</feature>
<evidence type="ECO:0000256" key="2">
    <source>
        <dbReference type="SAM" id="SignalP"/>
    </source>
</evidence>
<dbReference type="Gene3D" id="2.60.40.10">
    <property type="entry name" value="Immunoglobulins"/>
    <property type="match status" value="1"/>
</dbReference>
<dbReference type="CDD" id="cd00146">
    <property type="entry name" value="PKD"/>
    <property type="match status" value="1"/>
</dbReference>
<gene>
    <name evidence="4" type="ORF">P4R38_16065</name>
</gene>